<evidence type="ECO:0000256" key="3">
    <source>
        <dbReference type="ARBA" id="ARBA00022723"/>
    </source>
</evidence>
<gene>
    <name evidence="9" type="ORF">Sjap_011015</name>
</gene>
<dbReference type="GO" id="GO:0016020">
    <property type="term" value="C:membrane"/>
    <property type="evidence" value="ECO:0007669"/>
    <property type="project" value="UniProtKB-SubCell"/>
</dbReference>
<organism evidence="9 10">
    <name type="scientific">Stephania japonica</name>
    <dbReference type="NCBI Taxonomy" id="461633"/>
    <lineage>
        <taxon>Eukaryota</taxon>
        <taxon>Viridiplantae</taxon>
        <taxon>Streptophyta</taxon>
        <taxon>Embryophyta</taxon>
        <taxon>Tracheophyta</taxon>
        <taxon>Spermatophyta</taxon>
        <taxon>Magnoliopsida</taxon>
        <taxon>Ranunculales</taxon>
        <taxon>Menispermaceae</taxon>
        <taxon>Menispermoideae</taxon>
        <taxon>Cissampelideae</taxon>
        <taxon>Stephania</taxon>
    </lineage>
</organism>
<evidence type="ECO:0000256" key="2">
    <source>
        <dbReference type="ARBA" id="ARBA00022692"/>
    </source>
</evidence>
<comment type="subcellular location">
    <subcellularLocation>
        <location evidence="1">Membrane</location>
        <topology evidence="1">Single-pass membrane protein</topology>
    </subcellularLocation>
</comment>
<evidence type="ECO:0000256" key="7">
    <source>
        <dbReference type="ARBA" id="ARBA00023136"/>
    </source>
</evidence>
<evidence type="ECO:0000256" key="6">
    <source>
        <dbReference type="ARBA" id="ARBA00022989"/>
    </source>
</evidence>
<sequence>MGSSNSRLGPRSSRLSRPNDRLIKRALRSLVCGASNSTPPHAIPTIEVIFRPKGVARVYGRVCCSGEFFWTVEIVGKILCGMEDYQVELLTHSPECHNSMVVDRLQTSEKNCSSIIGSENECSCSSTESSFLSDQSCSTSTSEAFSIGCSSKCAEVSNADQCPCGRKKSVAGLLDVNYSPRQPYLERTNGISSSSSLAQHDIGCSSSMGQSDIGCSSSQGECSIQPASMGSSSNTSVNVGDALLESESGVCQERACSSSLHCDELEDIHTDGLLTSENLTTSTRGVHGVDTSSVPGVADSSATPTQDDIVQPEASRQPEHFMSSMRQDGRNGNILHVDVVSISSEAFFSSTGEISNREVRRNSRRLFWDAFSRRSSRRHSDYQTILLSSEDTDDLGSHDRWLLDFSADLFEEGDGIDTGFSGGRSHSINQGRWRSRSELWERLRGSFGESNRRASFCASGLHPYGTCSCESFLMTEESGTHGSISRIVMLAEALFEVLDEIHRQPASVSLSMMSLPAPESVVDSFPLKSHKGSSASETGEVEQLSKDISSVAWGRWYARFAVETFVKVQLKIRFSAHE</sequence>
<evidence type="ECO:0000256" key="8">
    <source>
        <dbReference type="SAM" id="MobiDB-lite"/>
    </source>
</evidence>
<feature type="region of interest" description="Disordered" evidence="8">
    <location>
        <begin position="284"/>
        <end position="307"/>
    </location>
</feature>
<dbReference type="Proteomes" id="UP001417504">
    <property type="component" value="Unassembled WGS sequence"/>
</dbReference>
<proteinExistence type="predicted"/>
<dbReference type="PANTHER" id="PTHR47168">
    <property type="entry name" value="RING ZINC FINGER DOMAIN SUPERFAMILY PROTEIN-RELATED"/>
    <property type="match status" value="1"/>
</dbReference>
<keyword evidence="3" id="KW-0479">Metal-binding</keyword>
<evidence type="ECO:0000256" key="1">
    <source>
        <dbReference type="ARBA" id="ARBA00004167"/>
    </source>
</evidence>
<accession>A0AAP0JAN9</accession>
<protein>
    <submittedName>
        <fullName evidence="9">Uncharacterized protein</fullName>
    </submittedName>
</protein>
<comment type="caution">
    <text evidence="9">The sequence shown here is derived from an EMBL/GenBank/DDBJ whole genome shotgun (WGS) entry which is preliminary data.</text>
</comment>
<evidence type="ECO:0000313" key="9">
    <source>
        <dbReference type="EMBL" id="KAK9130528.1"/>
    </source>
</evidence>
<keyword evidence="6" id="KW-1133">Transmembrane helix</keyword>
<dbReference type="GO" id="GO:0008270">
    <property type="term" value="F:zinc ion binding"/>
    <property type="evidence" value="ECO:0007669"/>
    <property type="project" value="UniProtKB-KW"/>
</dbReference>
<reference evidence="9 10" key="1">
    <citation type="submission" date="2024-01" db="EMBL/GenBank/DDBJ databases">
        <title>Genome assemblies of Stephania.</title>
        <authorList>
            <person name="Yang L."/>
        </authorList>
    </citation>
    <scope>NUCLEOTIDE SEQUENCE [LARGE SCALE GENOMIC DNA]</scope>
    <source>
        <strain evidence="9">QJT</strain>
        <tissue evidence="9">Leaf</tissue>
    </source>
</reference>
<evidence type="ECO:0000313" key="10">
    <source>
        <dbReference type="Proteomes" id="UP001417504"/>
    </source>
</evidence>
<dbReference type="EMBL" id="JBBNAE010000004">
    <property type="protein sequence ID" value="KAK9130528.1"/>
    <property type="molecule type" value="Genomic_DNA"/>
</dbReference>
<dbReference type="AlphaFoldDB" id="A0AAP0JAN9"/>
<dbReference type="PANTHER" id="PTHR47168:SF1">
    <property type="entry name" value="OS02G0798600 PROTEIN"/>
    <property type="match status" value="1"/>
</dbReference>
<evidence type="ECO:0000256" key="4">
    <source>
        <dbReference type="ARBA" id="ARBA00022771"/>
    </source>
</evidence>
<keyword evidence="7" id="KW-0472">Membrane</keyword>
<keyword evidence="5" id="KW-0862">Zinc</keyword>
<keyword evidence="10" id="KW-1185">Reference proteome</keyword>
<keyword evidence="2" id="KW-0812">Transmembrane</keyword>
<name>A0AAP0JAN9_9MAGN</name>
<dbReference type="InterPro" id="IPR051653">
    <property type="entry name" value="E3_ligase_sorting_rcpt"/>
</dbReference>
<evidence type="ECO:0000256" key="5">
    <source>
        <dbReference type="ARBA" id="ARBA00022833"/>
    </source>
</evidence>
<keyword evidence="4" id="KW-0863">Zinc-finger</keyword>